<evidence type="ECO:0000256" key="6">
    <source>
        <dbReference type="ARBA" id="ARBA00023242"/>
    </source>
</evidence>
<dbReference type="PROSITE" id="PS00841">
    <property type="entry name" value="XPG_1"/>
    <property type="match status" value="1"/>
</dbReference>
<evidence type="ECO:0000259" key="8">
    <source>
        <dbReference type="SMART" id="SM00485"/>
    </source>
</evidence>
<keyword evidence="6" id="KW-0539">Nucleus</keyword>
<dbReference type="InterPro" id="IPR006084">
    <property type="entry name" value="XPG/Rad2"/>
</dbReference>
<keyword evidence="3" id="KW-0540">Nuclease</keyword>
<reference evidence="9" key="1">
    <citation type="submission" date="2020-11" db="EMBL/GenBank/DDBJ databases">
        <authorList>
            <person name="Tran Van P."/>
        </authorList>
    </citation>
    <scope>NUCLEOTIDE SEQUENCE</scope>
</reference>
<dbReference type="GO" id="GO:0006289">
    <property type="term" value="P:nucleotide-excision repair"/>
    <property type="evidence" value="ECO:0007669"/>
    <property type="project" value="InterPro"/>
</dbReference>
<dbReference type="GO" id="GO:0003697">
    <property type="term" value="F:single-stranded DNA binding"/>
    <property type="evidence" value="ECO:0007669"/>
    <property type="project" value="InterPro"/>
</dbReference>
<dbReference type="EMBL" id="CAJPVJ010000260">
    <property type="protein sequence ID" value="CAG2161861.1"/>
    <property type="molecule type" value="Genomic_DNA"/>
</dbReference>
<evidence type="ECO:0000313" key="9">
    <source>
        <dbReference type="EMBL" id="CAD7638553.1"/>
    </source>
</evidence>
<evidence type="ECO:0000256" key="3">
    <source>
        <dbReference type="ARBA" id="ARBA00022759"/>
    </source>
</evidence>
<dbReference type="OrthoDB" id="31113at2759"/>
<feature type="region of interest" description="Disordered" evidence="7">
    <location>
        <begin position="119"/>
        <end position="144"/>
    </location>
</feature>
<gene>
    <name evidence="9" type="ORF">ONB1V03_LOCUS1462</name>
</gene>
<evidence type="ECO:0000256" key="5">
    <source>
        <dbReference type="ARBA" id="ARBA00023204"/>
    </source>
</evidence>
<feature type="domain" description="XPG N-terminal" evidence="8">
    <location>
        <begin position="1"/>
        <end position="98"/>
    </location>
</feature>
<comment type="subcellular location">
    <subcellularLocation>
        <location evidence="1">Nucleus</location>
    </subcellularLocation>
</comment>
<dbReference type="PRINTS" id="PR00853">
    <property type="entry name" value="XPGRADSUPER"/>
</dbReference>
<keyword evidence="5" id="KW-0234">DNA repair</keyword>
<dbReference type="AlphaFoldDB" id="A0A7R9QAQ3"/>
<organism evidence="9">
    <name type="scientific">Oppiella nova</name>
    <dbReference type="NCBI Taxonomy" id="334625"/>
    <lineage>
        <taxon>Eukaryota</taxon>
        <taxon>Metazoa</taxon>
        <taxon>Ecdysozoa</taxon>
        <taxon>Arthropoda</taxon>
        <taxon>Chelicerata</taxon>
        <taxon>Arachnida</taxon>
        <taxon>Acari</taxon>
        <taxon>Acariformes</taxon>
        <taxon>Sarcoptiformes</taxon>
        <taxon>Oribatida</taxon>
        <taxon>Brachypylina</taxon>
        <taxon>Oppioidea</taxon>
        <taxon>Oppiidae</taxon>
        <taxon>Oppiella</taxon>
    </lineage>
</organism>
<keyword evidence="3" id="KW-0255">Endonuclease</keyword>
<evidence type="ECO:0000256" key="1">
    <source>
        <dbReference type="ARBA" id="ARBA00004123"/>
    </source>
</evidence>
<dbReference type="GO" id="GO:0005634">
    <property type="term" value="C:nucleus"/>
    <property type="evidence" value="ECO:0007669"/>
    <property type="project" value="UniProtKB-SubCell"/>
</dbReference>
<evidence type="ECO:0000313" key="10">
    <source>
        <dbReference type="Proteomes" id="UP000728032"/>
    </source>
</evidence>
<dbReference type="GO" id="GO:0004520">
    <property type="term" value="F:DNA endonuclease activity"/>
    <property type="evidence" value="ECO:0007669"/>
    <property type="project" value="TreeGrafter"/>
</dbReference>
<proteinExistence type="inferred from homology"/>
<dbReference type="SUPFAM" id="SSF88723">
    <property type="entry name" value="PIN domain-like"/>
    <property type="match status" value="1"/>
</dbReference>
<dbReference type="Gene3D" id="3.40.50.1010">
    <property type="entry name" value="5'-nuclease"/>
    <property type="match status" value="1"/>
</dbReference>
<dbReference type="PANTHER" id="PTHR16171">
    <property type="entry name" value="DNA REPAIR PROTEIN COMPLEMENTING XP-G CELLS-RELATED"/>
    <property type="match status" value="1"/>
</dbReference>
<keyword evidence="10" id="KW-1185">Reference proteome</keyword>
<dbReference type="PANTHER" id="PTHR16171:SF7">
    <property type="entry name" value="DNA REPAIR PROTEIN RAD2"/>
    <property type="match status" value="1"/>
</dbReference>
<evidence type="ECO:0000256" key="2">
    <source>
        <dbReference type="ARBA" id="ARBA00005283"/>
    </source>
</evidence>
<dbReference type="Pfam" id="PF00752">
    <property type="entry name" value="XPG_N"/>
    <property type="match status" value="1"/>
</dbReference>
<dbReference type="InterPro" id="IPR006085">
    <property type="entry name" value="XPG_DNA_repair_N"/>
</dbReference>
<evidence type="ECO:0000256" key="4">
    <source>
        <dbReference type="ARBA" id="ARBA00022763"/>
    </source>
</evidence>
<sequence length="330" mass="37652">MGVTGLWGIVDSVGHPVNLETLHNKVIAIDLSLWVNQSIKGFRGRNGQTVDNAHVLGLFHRVCKLLFYKIKPVFVFDGTTPQLKRNTIAKRAERRLKAVDKSRESALKVLTKYLSSQLPPSSAKQIPRSDSLPSLESSLHPIPDNHDFKVYEELNELERDKELSDSDHEDSDSESDPIIAHTYRNIQNLDSIDINSDDFKALPLDVRYEILTELKQKYKGYRNTELMPKESNDFSKYQMLRLLKKRSLQSKIEETISQLNGQNSEDIIANFAKNDFVFESDSTAGRLMSDETTRFIFLKKSQTSSSKITDEDNHINSNTTKTHLIVKNLL</sequence>
<accession>A0A7R9QAQ3</accession>
<dbReference type="InterPro" id="IPR029060">
    <property type="entry name" value="PIN-like_dom_sf"/>
</dbReference>
<dbReference type="GO" id="GO:0016788">
    <property type="term" value="F:hydrolase activity, acting on ester bonds"/>
    <property type="evidence" value="ECO:0007669"/>
    <property type="project" value="InterPro"/>
</dbReference>
<dbReference type="EMBL" id="OC915085">
    <property type="protein sequence ID" value="CAD7638553.1"/>
    <property type="molecule type" value="Genomic_DNA"/>
</dbReference>
<dbReference type="SMART" id="SM00485">
    <property type="entry name" value="XPGN"/>
    <property type="match status" value="1"/>
</dbReference>
<dbReference type="Proteomes" id="UP000728032">
    <property type="component" value="Unassembled WGS sequence"/>
</dbReference>
<keyword evidence="3" id="KW-0378">Hydrolase</keyword>
<comment type="similarity">
    <text evidence="2">Belongs to the XPG/RAD2 endonuclease family. XPG subfamily.</text>
</comment>
<evidence type="ECO:0000256" key="7">
    <source>
        <dbReference type="SAM" id="MobiDB-lite"/>
    </source>
</evidence>
<protein>
    <recommendedName>
        <fullName evidence="8">XPG N-terminal domain-containing protein</fullName>
    </recommendedName>
</protein>
<feature type="region of interest" description="Disordered" evidence="7">
    <location>
        <begin position="159"/>
        <end position="178"/>
    </location>
</feature>
<dbReference type="InterPro" id="IPR001044">
    <property type="entry name" value="XPG/Rad2_eukaryotes"/>
</dbReference>
<dbReference type="InterPro" id="IPR019974">
    <property type="entry name" value="XPG_CS"/>
</dbReference>
<dbReference type="CDD" id="cd09868">
    <property type="entry name" value="PIN_XPG_RAD2"/>
    <property type="match status" value="1"/>
</dbReference>
<keyword evidence="4" id="KW-0227">DNA damage</keyword>
<name>A0A7R9QAQ3_9ACAR</name>
<dbReference type="PRINTS" id="PR00066">
    <property type="entry name" value="XRODRMPGMNTG"/>
</dbReference>